<dbReference type="CDD" id="cd00085">
    <property type="entry name" value="HNHc"/>
    <property type="match status" value="1"/>
</dbReference>
<organism evidence="3">
    <name type="scientific">uncultured Caudovirales phage</name>
    <dbReference type="NCBI Taxonomy" id="2100421"/>
    <lineage>
        <taxon>Viruses</taxon>
        <taxon>Duplodnaviria</taxon>
        <taxon>Heunggongvirae</taxon>
        <taxon>Uroviricota</taxon>
        <taxon>Caudoviricetes</taxon>
        <taxon>Peduoviridae</taxon>
        <taxon>Maltschvirus</taxon>
        <taxon>Maltschvirus maltsch</taxon>
    </lineage>
</organism>
<evidence type="ECO:0000259" key="2">
    <source>
        <dbReference type="SMART" id="SM00507"/>
    </source>
</evidence>
<feature type="domain" description="HNH nuclease" evidence="2">
    <location>
        <begin position="108"/>
        <end position="157"/>
    </location>
</feature>
<dbReference type="SMART" id="SM00507">
    <property type="entry name" value="HNHc"/>
    <property type="match status" value="1"/>
</dbReference>
<dbReference type="InterPro" id="IPR003615">
    <property type="entry name" value="HNH_nuc"/>
</dbReference>
<dbReference type="Gene3D" id="1.10.30.50">
    <property type="match status" value="1"/>
</dbReference>
<dbReference type="EMBL" id="LR796807">
    <property type="protein sequence ID" value="CAB4167473.1"/>
    <property type="molecule type" value="Genomic_DNA"/>
</dbReference>
<dbReference type="PANTHER" id="PTHR33877">
    <property type="entry name" value="SLL1193 PROTEIN"/>
    <property type="match status" value="1"/>
</dbReference>
<protein>
    <submittedName>
        <fullName evidence="3">HNHc domain containing protein</fullName>
    </submittedName>
</protein>
<dbReference type="GO" id="GO:0003676">
    <property type="term" value="F:nucleic acid binding"/>
    <property type="evidence" value="ECO:0007669"/>
    <property type="project" value="InterPro"/>
</dbReference>
<dbReference type="Pfam" id="PF01844">
    <property type="entry name" value="HNH"/>
    <property type="match status" value="1"/>
</dbReference>
<dbReference type="GO" id="GO:0008270">
    <property type="term" value="F:zinc ion binding"/>
    <property type="evidence" value="ECO:0007669"/>
    <property type="project" value="InterPro"/>
</dbReference>
<dbReference type="InterPro" id="IPR002711">
    <property type="entry name" value="HNH"/>
</dbReference>
<dbReference type="InterPro" id="IPR052892">
    <property type="entry name" value="NA-targeting_endonuclease"/>
</dbReference>
<feature type="region of interest" description="Disordered" evidence="1">
    <location>
        <begin position="163"/>
        <end position="196"/>
    </location>
</feature>
<evidence type="ECO:0000313" key="3">
    <source>
        <dbReference type="EMBL" id="CAB4167473.1"/>
    </source>
</evidence>
<reference evidence="3" key="1">
    <citation type="submission" date="2020-04" db="EMBL/GenBank/DDBJ databases">
        <authorList>
            <person name="Chiriac C."/>
            <person name="Salcher M."/>
            <person name="Ghai R."/>
            <person name="Kavagutti S V."/>
        </authorList>
    </citation>
    <scope>NUCLEOTIDE SEQUENCE</scope>
</reference>
<dbReference type="PANTHER" id="PTHR33877:SF2">
    <property type="entry name" value="OS07G0170200 PROTEIN"/>
    <property type="match status" value="1"/>
</dbReference>
<sequence length="196" mass="21769">MWTLDEVIVLKANKELGYQELIKILGKSYSSISMKAHTLRIKIGTTNTGRPMIKGITSTEARKSGVTEKLPVLHPVRLMMCPSSRTMGVKSMGRSALRSTGSTRRWRAIREVILRRDQYTCQYCGMDANTVDHVVPISKGGNDMPDNLVAACARCNYSKSDRMTPSVFDRRSTPPTPLSFSNPQNTSIAHDQTGSF</sequence>
<gene>
    <name evidence="3" type="ORF">UFOVP865_25</name>
</gene>
<feature type="compositionally biased region" description="Polar residues" evidence="1">
    <location>
        <begin position="178"/>
        <end position="196"/>
    </location>
</feature>
<dbReference type="GO" id="GO:0004519">
    <property type="term" value="F:endonuclease activity"/>
    <property type="evidence" value="ECO:0007669"/>
    <property type="project" value="InterPro"/>
</dbReference>
<name>A0A6J5P7G4_9CAUD</name>
<evidence type="ECO:0000256" key="1">
    <source>
        <dbReference type="SAM" id="MobiDB-lite"/>
    </source>
</evidence>
<proteinExistence type="predicted"/>
<accession>A0A6J5P7G4</accession>